<dbReference type="EMBL" id="FBYC01000004">
    <property type="protein sequence ID" value="CUX81477.1"/>
    <property type="molecule type" value="Genomic_DNA"/>
</dbReference>
<dbReference type="AlphaFoldDB" id="A0A0P7X5X7"/>
<evidence type="ECO:0000313" key="4">
    <source>
        <dbReference type="Proteomes" id="UP000182045"/>
    </source>
</evidence>
<dbReference type="OrthoDB" id="7351393at2"/>
<dbReference type="EMBL" id="LJSG01000002">
    <property type="protein sequence ID" value="KPP95928.1"/>
    <property type="molecule type" value="Genomic_DNA"/>
</dbReference>
<accession>A0A0P7X5X7</accession>
<sequence>MQLSEIEFGNARPIEGYGPDFYRLNGQTHLAPVLIYGGEVHPWGGYEDVATLLALAGRVDVLLVGTGPQIAHLPKALRAELDAAGVPAEVMDSPAACRTYNVLLSEQRRVAVALLAAV</sequence>
<dbReference type="PANTHER" id="PTHR21192:SF2">
    <property type="entry name" value="NADH DEHYDROGENASE [UBIQUINONE] 1 ALPHA SUBCOMPLEX ASSEMBLY FACTOR 3"/>
    <property type="match status" value="1"/>
</dbReference>
<dbReference type="STRING" id="1666912.Ga0058931_1786"/>
<dbReference type="Pfam" id="PF04430">
    <property type="entry name" value="DUF498"/>
    <property type="match status" value="1"/>
</dbReference>
<gene>
    <name evidence="1" type="ORF">Ga0058931_1786</name>
    <name evidence="2" type="ORF">HLUCCA05_04440</name>
</gene>
<dbReference type="PANTHER" id="PTHR21192">
    <property type="entry name" value="NUCLEAR PROTEIN E3-3"/>
    <property type="match status" value="1"/>
</dbReference>
<organism evidence="2 3">
    <name type="scientific">Roseibaca calidilacus</name>
    <dbReference type="NCBI Taxonomy" id="1666912"/>
    <lineage>
        <taxon>Bacteria</taxon>
        <taxon>Pseudomonadati</taxon>
        <taxon>Pseudomonadota</taxon>
        <taxon>Alphaproteobacteria</taxon>
        <taxon>Rhodobacterales</taxon>
        <taxon>Paracoccaceae</taxon>
        <taxon>Roseinatronobacter</taxon>
    </lineage>
</organism>
<evidence type="ECO:0000313" key="3">
    <source>
        <dbReference type="Proteomes" id="UP000050413"/>
    </source>
</evidence>
<comment type="caution">
    <text evidence="2">The sequence shown here is derived from an EMBL/GenBank/DDBJ whole genome shotgun (WGS) entry which is preliminary data.</text>
</comment>
<protein>
    <submittedName>
        <fullName evidence="1">Uncharacterized conserved protein, contains Mth938-like domain</fullName>
    </submittedName>
</protein>
<dbReference type="InterPro" id="IPR036748">
    <property type="entry name" value="MTH938-like_sf"/>
</dbReference>
<dbReference type="Gene3D" id="3.40.1230.10">
    <property type="entry name" value="MTH938-like"/>
    <property type="match status" value="1"/>
</dbReference>
<evidence type="ECO:0000313" key="1">
    <source>
        <dbReference type="EMBL" id="CUX81477.1"/>
    </source>
</evidence>
<dbReference type="SUPFAM" id="SSF64076">
    <property type="entry name" value="MTH938-like"/>
    <property type="match status" value="1"/>
</dbReference>
<dbReference type="Proteomes" id="UP000050413">
    <property type="component" value="Unassembled WGS sequence"/>
</dbReference>
<evidence type="ECO:0000313" key="2">
    <source>
        <dbReference type="EMBL" id="KPP95928.1"/>
    </source>
</evidence>
<dbReference type="CDD" id="cd00248">
    <property type="entry name" value="Mth938-like"/>
    <property type="match status" value="1"/>
</dbReference>
<reference evidence="1 4" key="2">
    <citation type="submission" date="2016-01" db="EMBL/GenBank/DDBJ databases">
        <authorList>
            <person name="Varghese N."/>
        </authorList>
    </citation>
    <scope>NUCLEOTIDE SEQUENCE [LARGE SCALE GENOMIC DNA]</scope>
    <source>
        <strain evidence="1 4">HL-91</strain>
    </source>
</reference>
<reference evidence="2 3" key="1">
    <citation type="submission" date="2015-09" db="EMBL/GenBank/DDBJ databases">
        <title>Identification and resolution of microdiversity through metagenomic sequencing of parallel consortia.</title>
        <authorList>
            <person name="Nelson W.C."/>
            <person name="Romine M.F."/>
            <person name="Lindemann S.R."/>
        </authorList>
    </citation>
    <scope>NUCLEOTIDE SEQUENCE [LARGE SCALE GENOMIC DNA]</scope>
    <source>
        <strain evidence="2">HL-91</strain>
    </source>
</reference>
<dbReference type="RefSeq" id="WP_072246021.1">
    <property type="nucleotide sequence ID" value="NZ_FBYC01000004.1"/>
</dbReference>
<dbReference type="InterPro" id="IPR007523">
    <property type="entry name" value="NDUFAF3/AAMDC"/>
</dbReference>
<name>A0A0P7X5X7_9RHOB</name>
<dbReference type="Proteomes" id="UP000182045">
    <property type="component" value="Unassembled WGS sequence"/>
</dbReference>
<proteinExistence type="predicted"/>
<keyword evidence="4" id="KW-1185">Reference proteome</keyword>